<dbReference type="InParanoid" id="E3IYY3"/>
<gene>
    <name evidence="1" type="ordered locus">FraEuI1c_2227</name>
</gene>
<organism evidence="1 2">
    <name type="scientific">Pseudofrankia inefficax (strain DSM 45817 / CECT 9037 / DDB 130130 / EuI1c)</name>
    <name type="common">Frankia inefficax</name>
    <dbReference type="NCBI Taxonomy" id="298654"/>
    <lineage>
        <taxon>Bacteria</taxon>
        <taxon>Bacillati</taxon>
        <taxon>Actinomycetota</taxon>
        <taxon>Actinomycetes</taxon>
        <taxon>Frankiales</taxon>
        <taxon>Frankiaceae</taxon>
        <taxon>Pseudofrankia</taxon>
    </lineage>
</organism>
<name>E3IYY3_PSEI1</name>
<keyword evidence="2" id="KW-1185">Reference proteome</keyword>
<dbReference type="Proteomes" id="UP000002484">
    <property type="component" value="Chromosome"/>
</dbReference>
<protein>
    <submittedName>
        <fullName evidence="1">Uncharacterized protein</fullName>
    </submittedName>
</protein>
<reference evidence="1 2" key="1">
    <citation type="submission" date="2010-10" db="EMBL/GenBank/DDBJ databases">
        <title>Complete sequence of Frankia sp. EuI1c.</title>
        <authorList>
            <consortium name="US DOE Joint Genome Institute"/>
            <person name="Lucas S."/>
            <person name="Copeland A."/>
            <person name="Lapidus A."/>
            <person name="Cheng J.-F."/>
            <person name="Bruce D."/>
            <person name="Goodwin L."/>
            <person name="Pitluck S."/>
            <person name="Chertkov O."/>
            <person name="Detter J.C."/>
            <person name="Han C."/>
            <person name="Tapia R."/>
            <person name="Land M."/>
            <person name="Hauser L."/>
            <person name="Jeffries C."/>
            <person name="Kyrpides N."/>
            <person name="Ivanova N."/>
            <person name="Mikhailova N."/>
            <person name="Beauchemin N."/>
            <person name="Sen A."/>
            <person name="Sur S.A."/>
            <person name="Gtari M."/>
            <person name="Wall L."/>
            <person name="Tisa L."/>
            <person name="Woyke T."/>
        </authorList>
    </citation>
    <scope>NUCLEOTIDE SEQUENCE [LARGE SCALE GENOMIC DNA]</scope>
    <source>
        <strain evidence="2">DSM 45817 / CECT 9037 / EuI1c</strain>
    </source>
</reference>
<evidence type="ECO:0000313" key="2">
    <source>
        <dbReference type="Proteomes" id="UP000002484"/>
    </source>
</evidence>
<sequence length="386" mass="39076">MARIVVDPPELDTLAAGCAADGGEIMSLSTTLGTHVVTAGLSLLAAYGIGISQVVDQLVHLAGGPDGVLRVAHRFGDDAQGVTRSRDEFLRADGQPVPTSPDKWLWKVIDRLQSIDGALGDADRFAMSLIAAEHQIVAGTGLAMSAAGALSRFLLGDAVGEGIEAAGGGLKAGLRAFRSVDGELDEITKELGAYGSDVRQATAEVAAEAKGEIAAEAAAEAEIGEEAASKAALLGKFGMAGKVFGGVSVGLSALQVYGDLEHPRDGKVDYADVGFDTLSTVGGLVTFVNPGAGLVISGVAVGGKYLYDHREAIGYGIETAWDTGTRYAEHRVAGVVQGAEGVVTGGAQAAHGVADVLTGNPVKGGEEVVSGATKSVKGALKALNPF</sequence>
<evidence type="ECO:0000313" key="1">
    <source>
        <dbReference type="EMBL" id="ADP80266.1"/>
    </source>
</evidence>
<proteinExistence type="predicted"/>
<accession>E3IYY3</accession>
<dbReference type="RefSeq" id="WP_013423385.1">
    <property type="nucleotide sequence ID" value="NC_014666.1"/>
</dbReference>
<dbReference type="AlphaFoldDB" id="E3IYY3"/>
<dbReference type="KEGG" id="fri:FraEuI1c_2227"/>
<dbReference type="STRING" id="298654.FraEuI1c_2227"/>
<dbReference type="HOGENOM" id="CLU_715259_0_0_11"/>
<dbReference type="EMBL" id="CP002299">
    <property type="protein sequence ID" value="ADP80266.1"/>
    <property type="molecule type" value="Genomic_DNA"/>
</dbReference>